<name>A0A1J6IJT5_NICAT</name>
<dbReference type="SMR" id="A0A1J6IJT5"/>
<evidence type="ECO:0000313" key="1">
    <source>
        <dbReference type="EMBL" id="OIS97974.1"/>
    </source>
</evidence>
<proteinExistence type="predicted"/>
<protein>
    <submittedName>
        <fullName evidence="1">Uncharacterized protein</fullName>
    </submittedName>
</protein>
<accession>A0A1J6IJT5</accession>
<dbReference type="AlphaFoldDB" id="A0A1J6IJT5"/>
<dbReference type="Proteomes" id="UP000187609">
    <property type="component" value="Unassembled WGS sequence"/>
</dbReference>
<evidence type="ECO:0000313" key="2">
    <source>
        <dbReference type="Proteomes" id="UP000187609"/>
    </source>
</evidence>
<dbReference type="Gramene" id="OIS97974">
    <property type="protein sequence ID" value="OIS97974"/>
    <property type="gene ID" value="A4A49_11518"/>
</dbReference>
<organism evidence="1 2">
    <name type="scientific">Nicotiana attenuata</name>
    <name type="common">Coyote tobacco</name>
    <dbReference type="NCBI Taxonomy" id="49451"/>
    <lineage>
        <taxon>Eukaryota</taxon>
        <taxon>Viridiplantae</taxon>
        <taxon>Streptophyta</taxon>
        <taxon>Embryophyta</taxon>
        <taxon>Tracheophyta</taxon>
        <taxon>Spermatophyta</taxon>
        <taxon>Magnoliopsida</taxon>
        <taxon>eudicotyledons</taxon>
        <taxon>Gunneridae</taxon>
        <taxon>Pentapetalae</taxon>
        <taxon>asterids</taxon>
        <taxon>lamiids</taxon>
        <taxon>Solanales</taxon>
        <taxon>Solanaceae</taxon>
        <taxon>Nicotianoideae</taxon>
        <taxon>Nicotianeae</taxon>
        <taxon>Nicotiana</taxon>
    </lineage>
</organism>
<reference evidence="1" key="1">
    <citation type="submission" date="2016-11" db="EMBL/GenBank/DDBJ databases">
        <title>The genome of Nicotiana attenuata.</title>
        <authorList>
            <person name="Xu S."/>
            <person name="Brockmoeller T."/>
            <person name="Gaquerel E."/>
            <person name="Navarro A."/>
            <person name="Kuhl H."/>
            <person name="Gase K."/>
            <person name="Ling Z."/>
            <person name="Zhou W."/>
            <person name="Kreitzer C."/>
            <person name="Stanke M."/>
            <person name="Tang H."/>
            <person name="Lyons E."/>
            <person name="Pandey P."/>
            <person name="Pandey S.P."/>
            <person name="Timmermann B."/>
            <person name="Baldwin I.T."/>
        </authorList>
    </citation>
    <scope>NUCLEOTIDE SEQUENCE [LARGE SCALE GENOMIC DNA]</scope>
    <source>
        <strain evidence="1">UT</strain>
    </source>
</reference>
<gene>
    <name evidence="1" type="ORF">A4A49_11518</name>
</gene>
<dbReference type="EMBL" id="MJEQ01037192">
    <property type="protein sequence ID" value="OIS97974.1"/>
    <property type="molecule type" value="Genomic_DNA"/>
</dbReference>
<comment type="caution">
    <text evidence="1">The sequence shown here is derived from an EMBL/GenBank/DDBJ whole genome shotgun (WGS) entry which is preliminary data.</text>
</comment>
<sequence>MAELQAKLRSKFKRLFEDWRELNRNIPLNSNRNYHERKHTKKLRKIPTQSLIAKLEPVNLVWRKLKHRAK</sequence>
<keyword evidence="2" id="KW-1185">Reference proteome</keyword>